<dbReference type="AlphaFoldDB" id="X1LB52"/>
<proteinExistence type="predicted"/>
<protein>
    <submittedName>
        <fullName evidence="1">Uncharacterized protein</fullName>
    </submittedName>
</protein>
<accession>X1LB52</accession>
<feature type="non-terminal residue" evidence="1">
    <location>
        <position position="1"/>
    </location>
</feature>
<evidence type="ECO:0000313" key="1">
    <source>
        <dbReference type="EMBL" id="GAI03071.1"/>
    </source>
</evidence>
<sequence>TGRLKVKEEFTPARRWSFLVGVTEKSHTAQSRLVNILADDKQIPTLEEIEKSFDIETVTKEFFLKYRELFLHTKEELDRVVNKDPKIKIDFDDRGIDTVNFAKKLLGQIVFLYFLQKKGWFGVGRDEDWGMFMLVRSTPTKYLNSWKTTMMRRSSG</sequence>
<name>X1LB52_9ZZZZ</name>
<gene>
    <name evidence="1" type="ORF">S06H3_18974</name>
</gene>
<organism evidence="1">
    <name type="scientific">marine sediment metagenome</name>
    <dbReference type="NCBI Taxonomy" id="412755"/>
    <lineage>
        <taxon>unclassified sequences</taxon>
        <taxon>metagenomes</taxon>
        <taxon>ecological metagenomes</taxon>
    </lineage>
</organism>
<reference evidence="1" key="1">
    <citation type="journal article" date="2014" name="Front. Microbiol.">
        <title>High frequency of phylogenetically diverse reductive dehalogenase-homologous genes in deep subseafloor sedimentary metagenomes.</title>
        <authorList>
            <person name="Kawai M."/>
            <person name="Futagami T."/>
            <person name="Toyoda A."/>
            <person name="Takaki Y."/>
            <person name="Nishi S."/>
            <person name="Hori S."/>
            <person name="Arai W."/>
            <person name="Tsubouchi T."/>
            <person name="Morono Y."/>
            <person name="Uchiyama I."/>
            <person name="Ito T."/>
            <person name="Fujiyama A."/>
            <person name="Inagaki F."/>
            <person name="Takami H."/>
        </authorList>
    </citation>
    <scope>NUCLEOTIDE SEQUENCE</scope>
    <source>
        <strain evidence="1">Expedition CK06-06</strain>
    </source>
</reference>
<dbReference type="EMBL" id="BARV01009659">
    <property type="protein sequence ID" value="GAI03071.1"/>
    <property type="molecule type" value="Genomic_DNA"/>
</dbReference>
<comment type="caution">
    <text evidence="1">The sequence shown here is derived from an EMBL/GenBank/DDBJ whole genome shotgun (WGS) entry which is preliminary data.</text>
</comment>